<name>A0A9P4MWG0_9PLEO</name>
<dbReference type="InterPro" id="IPR027417">
    <property type="entry name" value="P-loop_NTPase"/>
</dbReference>
<evidence type="ECO:0000256" key="1">
    <source>
        <dbReference type="SAM" id="SignalP"/>
    </source>
</evidence>
<dbReference type="Gene3D" id="3.40.50.300">
    <property type="entry name" value="P-loop containing nucleotide triphosphate hydrolases"/>
    <property type="match status" value="1"/>
</dbReference>
<reference evidence="2" key="1">
    <citation type="journal article" date="2020" name="Stud. Mycol.">
        <title>101 Dothideomycetes genomes: a test case for predicting lifestyles and emergence of pathogens.</title>
        <authorList>
            <person name="Haridas S."/>
            <person name="Albert R."/>
            <person name="Binder M."/>
            <person name="Bloem J."/>
            <person name="Labutti K."/>
            <person name="Salamov A."/>
            <person name="Andreopoulos B."/>
            <person name="Baker S."/>
            <person name="Barry K."/>
            <person name="Bills G."/>
            <person name="Bluhm B."/>
            <person name="Cannon C."/>
            <person name="Castanera R."/>
            <person name="Culley D."/>
            <person name="Daum C."/>
            <person name="Ezra D."/>
            <person name="Gonzalez J."/>
            <person name="Henrissat B."/>
            <person name="Kuo A."/>
            <person name="Liang C."/>
            <person name="Lipzen A."/>
            <person name="Lutzoni F."/>
            <person name="Magnuson J."/>
            <person name="Mondo S."/>
            <person name="Nolan M."/>
            <person name="Ohm R."/>
            <person name="Pangilinan J."/>
            <person name="Park H.-J."/>
            <person name="Ramirez L."/>
            <person name="Alfaro M."/>
            <person name="Sun H."/>
            <person name="Tritt A."/>
            <person name="Yoshinaga Y."/>
            <person name="Zwiers L.-H."/>
            <person name="Turgeon B."/>
            <person name="Goodwin S."/>
            <person name="Spatafora J."/>
            <person name="Crous P."/>
            <person name="Grigoriev I."/>
        </authorList>
    </citation>
    <scope>NUCLEOTIDE SEQUENCE</scope>
    <source>
        <strain evidence="2">ATCC 74209</strain>
    </source>
</reference>
<dbReference type="SUPFAM" id="SSF52540">
    <property type="entry name" value="P-loop containing nucleoside triphosphate hydrolases"/>
    <property type="match status" value="1"/>
</dbReference>
<sequence>MASIWIVLYLSILNASATVLYDQLTNRIPSRLRGKDVPRSAFGLVRADKLNSHSSAYGIDDFLPQDIPESFRKGTGIFFYNYNSYRERDAVYERVRSFGKSLIDHITSEIFETEEERTRDLIFVGHSYGGLVIEQEVAYDALPLKDLQDDLRNAVNKTPWMVNFCERRKIQLLKYGLSCGRSFASENNQLESHPNYIKIREKLKTIIADKLEGRQRISSVPIGMVEGYTKRHSLFAAVNEKLHVHHQKVGVPHALTIYGHGGTGKIQLARKYVEEHIDQYNTILWIDAKDEDSVRSSFERCASELQLSVDRTQIQSLSRFDSPTVQVALRWLHSRKDMDEAWLAIIDDADDVLWGIKKQSQKLVDGGCEKVRVDAMELLEARMLLLRHPQLDLDLAPQDTQEDCDEIVERLGYLALAIDLAGAYMSNETDQRQAPKQYLADYSKHTETTYCRANIPAICPRTIGQCEPYGTRCSRRLKGVMRIYDQAYCSLFWPVSTRGLCKTSSGWQA</sequence>
<keyword evidence="1" id="KW-0732">Signal</keyword>
<proteinExistence type="predicted"/>
<feature type="signal peptide" evidence="1">
    <location>
        <begin position="1"/>
        <end position="17"/>
    </location>
</feature>
<dbReference type="AlphaFoldDB" id="A0A9P4MWG0"/>
<feature type="chain" id="PRO_5040417617" description="NB-ARC domain-containing protein" evidence="1">
    <location>
        <begin position="18"/>
        <end position="509"/>
    </location>
</feature>
<keyword evidence="3" id="KW-1185">Reference proteome</keyword>
<evidence type="ECO:0008006" key="4">
    <source>
        <dbReference type="Google" id="ProtNLM"/>
    </source>
</evidence>
<gene>
    <name evidence="2" type="ORF">GQ43DRAFT_467880</name>
</gene>
<organism evidence="2 3">
    <name type="scientific">Delitschia confertaspora ATCC 74209</name>
    <dbReference type="NCBI Taxonomy" id="1513339"/>
    <lineage>
        <taxon>Eukaryota</taxon>
        <taxon>Fungi</taxon>
        <taxon>Dikarya</taxon>
        <taxon>Ascomycota</taxon>
        <taxon>Pezizomycotina</taxon>
        <taxon>Dothideomycetes</taxon>
        <taxon>Pleosporomycetidae</taxon>
        <taxon>Pleosporales</taxon>
        <taxon>Delitschiaceae</taxon>
        <taxon>Delitschia</taxon>
    </lineage>
</organism>
<comment type="caution">
    <text evidence="2">The sequence shown here is derived from an EMBL/GenBank/DDBJ whole genome shotgun (WGS) entry which is preliminary data.</text>
</comment>
<accession>A0A9P4MWG0</accession>
<dbReference type="EMBL" id="ML993850">
    <property type="protein sequence ID" value="KAF2205731.1"/>
    <property type="molecule type" value="Genomic_DNA"/>
</dbReference>
<evidence type="ECO:0000313" key="2">
    <source>
        <dbReference type="EMBL" id="KAF2205731.1"/>
    </source>
</evidence>
<dbReference type="Proteomes" id="UP000799536">
    <property type="component" value="Unassembled WGS sequence"/>
</dbReference>
<evidence type="ECO:0000313" key="3">
    <source>
        <dbReference type="Proteomes" id="UP000799536"/>
    </source>
</evidence>
<protein>
    <recommendedName>
        <fullName evidence="4">NB-ARC domain-containing protein</fullName>
    </recommendedName>
</protein>
<dbReference type="OrthoDB" id="5086500at2759"/>